<dbReference type="Gene3D" id="6.10.140.1410">
    <property type="match status" value="1"/>
</dbReference>
<keyword evidence="16" id="KW-0275">Fatty acid biosynthesis</keyword>
<name>W2QNR7_PHYN3</name>
<dbReference type="FunFam" id="3.90.25.70:FF:000001">
    <property type="entry name" value="Fatty acid synthase subunit alpha"/>
    <property type="match status" value="1"/>
</dbReference>
<dbReference type="InterPro" id="IPR014030">
    <property type="entry name" value="Ketoacyl_synth_N"/>
</dbReference>
<comment type="catalytic activity">
    <reaction evidence="18">
        <text>a (3R)-hydroxyacyl-[ACP] + NADP(+) = a 3-oxoacyl-[ACP] + NADPH + H(+)</text>
        <dbReference type="Rhea" id="RHEA:17397"/>
        <dbReference type="Rhea" id="RHEA-COMP:9916"/>
        <dbReference type="Rhea" id="RHEA-COMP:9945"/>
        <dbReference type="ChEBI" id="CHEBI:15378"/>
        <dbReference type="ChEBI" id="CHEBI:57783"/>
        <dbReference type="ChEBI" id="CHEBI:58349"/>
        <dbReference type="ChEBI" id="CHEBI:78776"/>
        <dbReference type="ChEBI" id="CHEBI:78827"/>
        <dbReference type="EC" id="1.1.1.100"/>
    </reaction>
</comment>
<dbReference type="RefSeq" id="XP_008899478.1">
    <property type="nucleotide sequence ID" value="XM_008901230.1"/>
</dbReference>
<dbReference type="Pfam" id="PF18325">
    <property type="entry name" value="Fas_alpha_ACP"/>
    <property type="match status" value="2"/>
</dbReference>
<dbReference type="InterPro" id="IPR041550">
    <property type="entry name" value="FASI_helical"/>
</dbReference>
<dbReference type="InterPro" id="IPR002582">
    <property type="entry name" value="ACPS"/>
</dbReference>
<evidence type="ECO:0000256" key="2">
    <source>
        <dbReference type="ARBA" id="ARBA00012878"/>
    </source>
</evidence>
<evidence type="ECO:0000256" key="17">
    <source>
        <dbReference type="ARBA" id="ARBA00048237"/>
    </source>
</evidence>
<dbReference type="GO" id="GO:0000287">
    <property type="term" value="F:magnesium ion binding"/>
    <property type="evidence" value="ECO:0007669"/>
    <property type="project" value="InterPro"/>
</dbReference>
<dbReference type="InterPro" id="IPR020841">
    <property type="entry name" value="PKS_Beta-ketoAc_synthase_dom"/>
</dbReference>
<dbReference type="Gene3D" id="6.10.60.10">
    <property type="match status" value="1"/>
</dbReference>
<dbReference type="GO" id="GO:0004300">
    <property type="term" value="F:enoyl-CoA hydratase activity"/>
    <property type="evidence" value="ECO:0007669"/>
    <property type="project" value="UniProtKB-ARBA"/>
</dbReference>
<dbReference type="InterPro" id="IPR016039">
    <property type="entry name" value="Thiolase-like"/>
</dbReference>
<dbReference type="PROSITE" id="PS52004">
    <property type="entry name" value="KS3_2"/>
    <property type="match status" value="1"/>
</dbReference>
<evidence type="ECO:0000256" key="3">
    <source>
        <dbReference type="ARBA" id="ARBA00012948"/>
    </source>
</evidence>
<evidence type="ECO:0000256" key="19">
    <source>
        <dbReference type="ARBA" id="ARBA00049541"/>
    </source>
</evidence>
<accession>W2QNR7</accession>
<dbReference type="InterPro" id="IPR013785">
    <property type="entry name" value="Aldolase_TIM"/>
</dbReference>
<comment type="pathway">
    <text evidence="1">Lipid metabolism; fatty acid beta-oxidation.</text>
</comment>
<dbReference type="InterPro" id="IPR018201">
    <property type="entry name" value="Ketoacyl_synth_AS"/>
</dbReference>
<evidence type="ECO:0000256" key="1">
    <source>
        <dbReference type="ARBA" id="ARBA00005005"/>
    </source>
</evidence>
<dbReference type="Gene3D" id="3.30.1120.100">
    <property type="match status" value="1"/>
</dbReference>
<dbReference type="InterPro" id="IPR037143">
    <property type="entry name" value="4-PPantetheinyl_Trfase_dom_sf"/>
</dbReference>
<dbReference type="Pfam" id="PF08354">
    <property type="entry name" value="Fas1-AflB-like_hel"/>
    <property type="match status" value="1"/>
</dbReference>
<dbReference type="SUPFAM" id="SSF51412">
    <property type="entry name" value="Inosine monophosphate dehydrogenase (IMPDH)"/>
    <property type="match status" value="1"/>
</dbReference>
<evidence type="ECO:0000256" key="5">
    <source>
        <dbReference type="ARBA" id="ARBA00022450"/>
    </source>
</evidence>
<dbReference type="CDD" id="cd08950">
    <property type="entry name" value="KR_fFAS_SDR_c_like"/>
    <property type="match status" value="1"/>
</dbReference>
<dbReference type="GO" id="GO:0006635">
    <property type="term" value="P:fatty acid beta-oxidation"/>
    <property type="evidence" value="ECO:0007669"/>
    <property type="project" value="UniProtKB-UniPathway"/>
</dbReference>
<evidence type="ECO:0000256" key="7">
    <source>
        <dbReference type="ARBA" id="ARBA00022553"/>
    </source>
</evidence>
<dbReference type="InterPro" id="IPR014043">
    <property type="entry name" value="Acyl_transferase_dom"/>
</dbReference>
<dbReference type="InterPro" id="IPR040883">
    <property type="entry name" value="FAS_meander"/>
</dbReference>
<dbReference type="InterPro" id="IPR002539">
    <property type="entry name" value="MaoC-like_dom"/>
</dbReference>
<comment type="catalytic activity">
    <reaction evidence="19">
        <text>a fatty acyl-[ACP] + malonyl-[ACP] + H(+) = a 3-oxoacyl-[ACP] + holo-[ACP] + CO2</text>
        <dbReference type="Rhea" id="RHEA:22836"/>
        <dbReference type="Rhea" id="RHEA-COMP:9623"/>
        <dbReference type="Rhea" id="RHEA-COMP:9685"/>
        <dbReference type="Rhea" id="RHEA-COMP:9916"/>
        <dbReference type="Rhea" id="RHEA-COMP:14125"/>
        <dbReference type="ChEBI" id="CHEBI:15378"/>
        <dbReference type="ChEBI" id="CHEBI:16526"/>
        <dbReference type="ChEBI" id="CHEBI:64479"/>
        <dbReference type="ChEBI" id="CHEBI:78449"/>
        <dbReference type="ChEBI" id="CHEBI:78776"/>
        <dbReference type="ChEBI" id="CHEBI:138651"/>
        <dbReference type="EC" id="2.3.1.41"/>
    </reaction>
</comment>
<dbReference type="GO" id="GO:0004316">
    <property type="term" value="F:3-oxoacyl-[acyl-carrier-protein] reductase (NADPH) activity"/>
    <property type="evidence" value="ECO:0007669"/>
    <property type="project" value="UniProtKB-EC"/>
</dbReference>
<dbReference type="InterPro" id="IPR016035">
    <property type="entry name" value="Acyl_Trfase/lysoPLipase"/>
</dbReference>
<evidence type="ECO:0000256" key="13">
    <source>
        <dbReference type="ARBA" id="ARBA00022857"/>
    </source>
</evidence>
<evidence type="ECO:0000256" key="14">
    <source>
        <dbReference type="ARBA" id="ARBA00023002"/>
    </source>
</evidence>
<dbReference type="Gene3D" id="6.20.240.10">
    <property type="match status" value="1"/>
</dbReference>
<dbReference type="GO" id="GO:0019171">
    <property type="term" value="F:(3R)-hydroxyacyl-[acyl-carrier-protein] dehydratase activity"/>
    <property type="evidence" value="ECO:0007669"/>
    <property type="project" value="InterPro"/>
</dbReference>
<evidence type="ECO:0000256" key="10">
    <source>
        <dbReference type="ARBA" id="ARBA00022801"/>
    </source>
</evidence>
<organism evidence="21 22">
    <name type="scientific">Phytophthora nicotianae (strain INRA-310)</name>
    <name type="common">Phytophthora parasitica</name>
    <dbReference type="NCBI Taxonomy" id="761204"/>
    <lineage>
        <taxon>Eukaryota</taxon>
        <taxon>Sar</taxon>
        <taxon>Stramenopiles</taxon>
        <taxon>Oomycota</taxon>
        <taxon>Peronosporomycetes</taxon>
        <taxon>Peronosporales</taxon>
        <taxon>Peronosporaceae</taxon>
        <taxon>Phytophthora</taxon>
    </lineage>
</organism>
<dbReference type="HAMAP" id="MF_00101">
    <property type="entry name" value="AcpS"/>
    <property type="match status" value="1"/>
</dbReference>
<dbReference type="PANTHER" id="PTHR10982">
    <property type="entry name" value="MALONYL COA-ACYL CARRIER PROTEIN TRANSACYLASE"/>
    <property type="match status" value="1"/>
</dbReference>
<dbReference type="InterPro" id="IPR008278">
    <property type="entry name" value="4-PPantetheinyl_Trfase_dom"/>
</dbReference>
<dbReference type="EMBL" id="KI669571">
    <property type="protein sequence ID" value="ETN14807.1"/>
    <property type="molecule type" value="Genomic_DNA"/>
</dbReference>
<dbReference type="Pfam" id="PF02801">
    <property type="entry name" value="Ketoacyl-synt_C"/>
    <property type="match status" value="1"/>
</dbReference>
<evidence type="ECO:0000256" key="16">
    <source>
        <dbReference type="ARBA" id="ARBA00023160"/>
    </source>
</evidence>
<reference evidence="21 22" key="2">
    <citation type="submission" date="2013-11" db="EMBL/GenBank/DDBJ databases">
        <title>The Genome Sequence of Phytophthora parasitica INRA-310.</title>
        <authorList>
            <consortium name="The Broad Institute Genomics Platform"/>
            <person name="Russ C."/>
            <person name="Tyler B."/>
            <person name="Panabieres F."/>
            <person name="Shan W."/>
            <person name="Tripathy S."/>
            <person name="Grunwald N."/>
            <person name="Machado M."/>
            <person name="Johnson C.S."/>
            <person name="Arredondo F."/>
            <person name="Hong C."/>
            <person name="Coffey M."/>
            <person name="Young S.K."/>
            <person name="Zeng Q."/>
            <person name="Gargeya S."/>
            <person name="Fitzgerald M."/>
            <person name="Abouelleil A."/>
            <person name="Alvarado L."/>
            <person name="Chapman S.B."/>
            <person name="Gainer-Dewar J."/>
            <person name="Goldberg J."/>
            <person name="Griggs A."/>
            <person name="Gujja S."/>
            <person name="Hansen M."/>
            <person name="Howarth C."/>
            <person name="Imamovic A."/>
            <person name="Ireland A."/>
            <person name="Larimer J."/>
            <person name="McCowan C."/>
            <person name="Murphy C."/>
            <person name="Pearson M."/>
            <person name="Poon T.W."/>
            <person name="Priest M."/>
            <person name="Roberts A."/>
            <person name="Saif S."/>
            <person name="Shea T."/>
            <person name="Sykes S."/>
            <person name="Wortman J."/>
            <person name="Nusbaum C."/>
            <person name="Birren B."/>
        </authorList>
    </citation>
    <scope>NUCLEOTIDE SEQUENCE [LARGE SCALE GENOMIC DNA]</scope>
    <source>
        <strain evidence="21 22">INRA-310</strain>
    </source>
</reference>
<dbReference type="OMA" id="APLVHGM"/>
<dbReference type="Gene3D" id="1.20.930.70">
    <property type="match status" value="1"/>
</dbReference>
<dbReference type="SUPFAM" id="SSF51735">
    <property type="entry name" value="NAD(P)-binding Rossmann-fold domains"/>
    <property type="match status" value="1"/>
</dbReference>
<dbReference type="InterPro" id="IPR036291">
    <property type="entry name" value="NAD(P)-bd_dom_sf"/>
</dbReference>
<dbReference type="GO" id="GO:0006633">
    <property type="term" value="P:fatty acid biosynthetic process"/>
    <property type="evidence" value="ECO:0007669"/>
    <property type="project" value="UniProtKB-KW"/>
</dbReference>
<dbReference type="GO" id="GO:0005835">
    <property type="term" value="C:fatty acid synthase complex"/>
    <property type="evidence" value="ECO:0007669"/>
    <property type="project" value="InterPro"/>
</dbReference>
<dbReference type="GO" id="GO:0016787">
    <property type="term" value="F:hydrolase activity"/>
    <property type="evidence" value="ECO:0007669"/>
    <property type="project" value="UniProtKB-KW"/>
</dbReference>
<dbReference type="InterPro" id="IPR029069">
    <property type="entry name" value="HotDog_dom_sf"/>
</dbReference>
<dbReference type="GO" id="GO:0004315">
    <property type="term" value="F:3-oxoacyl-[acyl-carrier-protein] synthase activity"/>
    <property type="evidence" value="ECO:0007669"/>
    <property type="project" value="UniProtKB-EC"/>
</dbReference>
<dbReference type="InterPro" id="IPR047224">
    <property type="entry name" value="FAS_alpha_su_C"/>
</dbReference>
<proteinExistence type="inferred from homology"/>
<evidence type="ECO:0000256" key="9">
    <source>
        <dbReference type="ARBA" id="ARBA00022723"/>
    </source>
</evidence>
<dbReference type="InterPro" id="IPR004568">
    <property type="entry name" value="Ppantetheine-prot_Trfase_dom"/>
</dbReference>
<dbReference type="InterPro" id="IPR002347">
    <property type="entry name" value="SDR_fam"/>
</dbReference>
<reference evidence="22" key="1">
    <citation type="submission" date="2011-12" db="EMBL/GenBank/DDBJ databases">
        <authorList>
            <consortium name="The Broad Institute Genome Sequencing Platform"/>
            <person name="Russ C."/>
            <person name="Tyler B."/>
            <person name="Panabieres F."/>
            <person name="Shan W."/>
            <person name="Tripathy S."/>
            <person name="Grunwald N."/>
            <person name="Machado M."/>
            <person name="Young S.K."/>
            <person name="Zeng Q."/>
            <person name="Gargeya S."/>
            <person name="Fitzgerald M."/>
            <person name="Haas B."/>
            <person name="Abouelleil A."/>
            <person name="Alvarado L."/>
            <person name="Arachchi H.M."/>
            <person name="Berlin A."/>
            <person name="Chapman S.B."/>
            <person name="Gearin G."/>
            <person name="Goldberg J."/>
            <person name="Griggs A."/>
            <person name="Gujja S."/>
            <person name="Hansen M."/>
            <person name="Heiman D."/>
            <person name="Howarth C."/>
            <person name="Larimer J."/>
            <person name="Lui A."/>
            <person name="MacDonald P.J.P."/>
            <person name="McCowen C."/>
            <person name="Montmayeur A."/>
            <person name="Murphy C."/>
            <person name="Neiman D."/>
            <person name="Pearson M."/>
            <person name="Priest M."/>
            <person name="Roberts A."/>
            <person name="Saif S."/>
            <person name="Shea T."/>
            <person name="Sisk P."/>
            <person name="Stolte C."/>
            <person name="Sykes S."/>
            <person name="Wortman J."/>
            <person name="Nusbaum C."/>
            <person name="Birren B."/>
        </authorList>
    </citation>
    <scope>NUCLEOTIDE SEQUENCE [LARGE SCALE GENOMIC DNA]</scope>
    <source>
        <strain evidence="22">INRA-310</strain>
    </source>
</reference>
<keyword evidence="12" id="KW-0460">Magnesium</keyword>
<dbReference type="Pfam" id="PF16073">
    <property type="entry name" value="SAT"/>
    <property type="match status" value="1"/>
</dbReference>
<gene>
    <name evidence="21" type="ORF">PPTG_07074</name>
</gene>
<dbReference type="Pfam" id="PF00106">
    <property type="entry name" value="adh_short"/>
    <property type="match status" value="1"/>
</dbReference>
<dbReference type="FunFam" id="3.40.50.720:FF:000168">
    <property type="entry name" value="Fatty acid synthase subunit alpha"/>
    <property type="match status" value="1"/>
</dbReference>
<dbReference type="SUPFAM" id="SSF54637">
    <property type="entry name" value="Thioesterase/thiol ester dehydrase-isomerase"/>
    <property type="match status" value="1"/>
</dbReference>
<keyword evidence="5" id="KW-0596">Phosphopantetheine</keyword>
<dbReference type="Proteomes" id="UP000018817">
    <property type="component" value="Unassembled WGS sequence"/>
</dbReference>
<dbReference type="InterPro" id="IPR040899">
    <property type="entry name" value="Fas_alpha_ACP"/>
</dbReference>
<dbReference type="Pfam" id="PF01648">
    <property type="entry name" value="ACPS"/>
    <property type="match status" value="1"/>
</dbReference>
<dbReference type="Gene3D" id="3.40.50.720">
    <property type="entry name" value="NAD(P)-binding Rossmann-like Domain"/>
    <property type="match status" value="1"/>
</dbReference>
<dbReference type="InterPro" id="IPR032088">
    <property type="entry name" value="SAT"/>
</dbReference>
<protein>
    <recommendedName>
        <fullName evidence="4">Fatty acid synthase subunit alpha</fullName>
        <ecNumber evidence="3">1.1.1.100</ecNumber>
        <ecNumber evidence="2">2.3.1.86</ecNumber>
    </recommendedName>
</protein>
<dbReference type="Gene3D" id="3.20.20.70">
    <property type="entry name" value="Aldolase class I"/>
    <property type="match status" value="1"/>
</dbReference>
<dbReference type="SUPFAM" id="SSF52151">
    <property type="entry name" value="FabD/lysophospholipase-like"/>
    <property type="match status" value="2"/>
</dbReference>
<keyword evidence="11" id="KW-0276">Fatty acid metabolism</keyword>
<evidence type="ECO:0000256" key="8">
    <source>
        <dbReference type="ARBA" id="ARBA00022679"/>
    </source>
</evidence>
<dbReference type="GO" id="GO:0008897">
    <property type="term" value="F:holo-[acyl-carrier-protein] synthase activity"/>
    <property type="evidence" value="ECO:0007669"/>
    <property type="project" value="InterPro"/>
</dbReference>
<dbReference type="SUPFAM" id="SSF56214">
    <property type="entry name" value="4'-phosphopantetheinyl transferase"/>
    <property type="match status" value="1"/>
</dbReference>
<dbReference type="Gene3D" id="3.30.70.3330">
    <property type="match status" value="1"/>
</dbReference>
<dbReference type="Gene3D" id="3.30.70.2490">
    <property type="match status" value="1"/>
</dbReference>
<dbReference type="SMART" id="SM00827">
    <property type="entry name" value="PKS_AT"/>
    <property type="match status" value="1"/>
</dbReference>
<evidence type="ECO:0000256" key="4">
    <source>
        <dbReference type="ARBA" id="ARBA00014008"/>
    </source>
</evidence>
<dbReference type="Pfam" id="PF17951">
    <property type="entry name" value="FAS_meander"/>
    <property type="match status" value="1"/>
</dbReference>
<evidence type="ECO:0000256" key="18">
    <source>
        <dbReference type="ARBA" id="ARBA00048508"/>
    </source>
</evidence>
<dbReference type="Pfam" id="PF00698">
    <property type="entry name" value="Acyl_transf_1"/>
    <property type="match status" value="1"/>
</dbReference>
<evidence type="ECO:0000259" key="20">
    <source>
        <dbReference type="PROSITE" id="PS52004"/>
    </source>
</evidence>
<keyword evidence="7" id="KW-0597">Phosphoprotein</keyword>
<dbReference type="Gene3D" id="3.40.47.10">
    <property type="match status" value="1"/>
</dbReference>
<dbReference type="InterPro" id="IPR003965">
    <property type="entry name" value="Fatty_acid_synthase"/>
</dbReference>
<dbReference type="PROSITE" id="PS00606">
    <property type="entry name" value="KS3_1"/>
    <property type="match status" value="1"/>
</dbReference>
<evidence type="ECO:0000256" key="12">
    <source>
        <dbReference type="ARBA" id="ARBA00022842"/>
    </source>
</evidence>
<dbReference type="UniPathway" id="UPA00659"/>
<evidence type="ECO:0000256" key="6">
    <source>
        <dbReference type="ARBA" id="ARBA00022516"/>
    </source>
</evidence>
<dbReference type="Gene3D" id="3.40.366.10">
    <property type="entry name" value="Malonyl-Coenzyme A Acyl Carrier Protein, domain 2"/>
    <property type="match status" value="3"/>
</dbReference>
<dbReference type="OrthoDB" id="4251012at2759"/>
<evidence type="ECO:0000313" key="21">
    <source>
        <dbReference type="EMBL" id="ETN14807.1"/>
    </source>
</evidence>
<dbReference type="STRING" id="761204.W2QNR7"/>
<dbReference type="Pfam" id="PF22235">
    <property type="entry name" value="FAS1_thioest_ins"/>
    <property type="match status" value="1"/>
</dbReference>
<keyword evidence="15" id="KW-0443">Lipid metabolism</keyword>
<keyword evidence="8" id="KW-0808">Transferase</keyword>
<dbReference type="EC" id="2.3.1.86" evidence="2"/>
<keyword evidence="6" id="KW-0444">Lipid biosynthesis</keyword>
<dbReference type="EC" id="1.1.1.100" evidence="3"/>
<dbReference type="Pfam" id="PF18314">
    <property type="entry name" value="FAS_I_H"/>
    <property type="match status" value="1"/>
</dbReference>
<dbReference type="Gene3D" id="3.90.25.70">
    <property type="match status" value="1"/>
</dbReference>
<evidence type="ECO:0000313" key="22">
    <source>
        <dbReference type="Proteomes" id="UP000018817"/>
    </source>
</evidence>
<dbReference type="Gene3D" id="3.90.470.20">
    <property type="entry name" value="4'-phosphopantetheinyl transferase domain"/>
    <property type="match status" value="1"/>
</dbReference>
<dbReference type="InterPro" id="IPR014031">
    <property type="entry name" value="Ketoacyl_synth_C"/>
</dbReference>
<keyword evidence="9" id="KW-0479">Metal-binding</keyword>
<dbReference type="GeneID" id="20176994"/>
<dbReference type="Pfam" id="PF00109">
    <property type="entry name" value="ketoacyl-synt"/>
    <property type="match status" value="1"/>
</dbReference>
<dbReference type="SUPFAM" id="SSF53901">
    <property type="entry name" value="Thiolase-like"/>
    <property type="match status" value="2"/>
</dbReference>
<dbReference type="VEuPathDB" id="FungiDB:PPTG_07074"/>
<evidence type="ECO:0000256" key="15">
    <source>
        <dbReference type="ARBA" id="ARBA00023098"/>
    </source>
</evidence>
<dbReference type="PANTHER" id="PTHR10982:SF21">
    <property type="entry name" value="FATTY ACID SYNTHASE SUBUNIT BETA"/>
    <property type="match status" value="1"/>
</dbReference>
<comment type="catalytic activity">
    <reaction evidence="17">
        <text>acetyl-CoA + n malonyl-CoA + 2n NADPH + 4n H(+) = a long-chain-acyl-CoA + n CoA + n CO2 + 2n NADP(+).</text>
        <dbReference type="EC" id="2.3.1.86"/>
    </reaction>
</comment>
<dbReference type="PRINTS" id="PR01483">
    <property type="entry name" value="FASYNTHASE"/>
</dbReference>
<keyword evidence="10" id="KW-0378">Hydrolase</keyword>
<dbReference type="InterPro" id="IPR001227">
    <property type="entry name" value="Ac_transferase_dom_sf"/>
</dbReference>
<dbReference type="CDD" id="cd00828">
    <property type="entry name" value="elong_cond_enzymes"/>
    <property type="match status" value="1"/>
</dbReference>
<dbReference type="InterPro" id="IPR013565">
    <property type="entry name" value="Fas1/AflB-like_central"/>
</dbReference>
<dbReference type="NCBIfam" id="TIGR00556">
    <property type="entry name" value="pantethn_trn"/>
    <property type="match status" value="1"/>
</dbReference>
<dbReference type="Gene3D" id="3.10.129.10">
    <property type="entry name" value="Hotdog Thioesterase"/>
    <property type="match status" value="1"/>
</dbReference>
<dbReference type="Gene3D" id="6.10.140.1400">
    <property type="match status" value="1"/>
</dbReference>
<sequence length="3880" mass="426980">MSDTNTLLDVDKYKFIPEFGGQGISYWSELQRLYVSSKGTTRSFLDTAVQALLEESGTDEAQRSVAFEAVIDLKDWLQRDSLEGLELNRVFFSMPMLMLTQCANYLNFLEATGVTHGGMVTNSTTAIGHSQGVVSAVVFSAAKTIEEFQELGVAMLRYMFWQGLRTQEAYLELLEQHNQKNGSSSPMLAVRGLKKEQVLETIESQAEMPDLHLALINASDLINVTGFPASLRTLKQTLEGIMAGSDVDQTRVPYSQRKPTGSLSFLPLSAPFHTPLLSAAVPKVLQDVQRLRFTLKGSHLQVPVYATDMDANNLQTVDDVIEEIIKLQLLQPVDWTSTWSKIAELHPDATHVLEFGPDLGVAKLSNKPAEGLGIEVIIATAKHPIMDLSMQVVGLQQFIDAAPTFTSKKKTWAEKFGLQVTKSGDLYNNFTRVLNKPPVMVAGMMPTTSLEGIDLVAAIQNAGFHAELAAGGLSRSNIFENAVTDLVSKLKPGHGISINMLYLNAKQWGFQFPMVLRMRRSEVPIESVTIGAGVPTKERGLEILTQLQAVGIHLVSFKPGSVDGIHSVLEIATAVPTMTVMIQWTGGRAGGHHSFEDFHQPMEEMYAAIRRVSNVLLVVGSGFGNWEDSVQYLTGEWSLTRGYPYRMPVDGILLGSRVMVAKEAATAPEVKQLLVNTPGIEESEWETSYSGVVGGLITVSSELGEPIHVVASRCALLWKEFDDKYFSLPREQLELALRLNKKDIITRLNADYQKPYFGCKIDAETVEIVPADLEQMTYGEVLSRMIDLMSVEIPVKPQRWLDESYFSRFSDFLVRTEQRFHRQGSDDIFATTELKMNPRGALEAFVAKYPQVASTLMSVLDCEFFLELCRSGGKPVNFMPVIDAEFKTWFKKDSLWYSEDLDAVPERDEQRVLILQGPVAVRHSTIMDEPVADILTGIVDGFASTVSEDVAVGGTIKQAINIASVQVTESQASMEYSISALVSANEWLTALAASVMDKDWLNAVISSNHVVENKKWVPNPIRQLLMPQIGQKYVVNAAGIRVFDSSINMSGPVIEITKKHANISVIVSEVRPAVADLKADVVTLEMTFTYHSEMSCSIHAEGSDYIDKVKAFYARFWVAIEDKEEESCKAACTASVKDSFMTNFAVTKEDIIAYRTALGLKCDEVGAPVDFSTVVSWRALIQSVLANEVKGNLLNLVHLKHSYKLLSSRKYSAMFLPGDDIVSTAKVASLRIIDSGKIVHSMATISRRALNDDMEVFEPLVELHSEFLIRGCFTDFESTFSVEETKHEFVLKDAEELKTKTWLKLAAETSVNVGDRLALQLTTKRQYASISSLSSLEVSGVLFRGEAGTTVEIGAVEFKSDEVNESPITAFLRQVQLETSGMFVNNGSYMLETPLEINVPTNALAYAVASRDLNPIHRSNYAAILAGLKGKPIMHGMWTATKVRDLVTQSFSQGLDSNVVEYEVSFDGMVYPGDKLFMQARHVGQKNGNKILSIEVVNSSSERVITARAVVKQRPTAFVFTGQGSAEVGMGMNRYQESPIAREIWDRGDRHLLNMFGFSILDIVHNNPKSITVYFGGKKGRRIREKYMSLTCEDPTTGETVPLLPEINTRTQSFTFSLPEGLLFATQFNQPAIVLLEKAMFSEIEDAQLIPSDAFFAGHSLGEYAGLSSFAGVLALEDVVEVVFLRGLIMQRAVKRDAEGRSDYGMVAANPMRVGSHMTEELLYTIVQGIEAASGKLLQVVNFNVQQYQYVVAGDSVNLETLSLGLAAFKTLKSTESEDVDKIIMYSLEQARARKEECEQRGRPFMLTRGLATIPLPGIDVPFHSRELLSGVPSFRELLRTKFDPHVLERQLPLLEGRYIPNLVATPFSLERSYFQKVYAATRSRYLAEILDSKKWESASKAQLAHLLMVELLAYQFASPVQWIKTQQLLFSQGGVHRFVEIGPAPALTNMALRTLEIGDYPNVPREIFWYQRDREAVHFEEETSNISAFEHVRGLAGEVIATEPVPKVEEVLAPAPVAAVPVQQIQAALAPAPDAPVAALHVLRVFLAVRLNKDLAEIREDTDVKTLCAGKSAVQNEILGDLEKEFGSVTEDAGEMPLKELESKFSGYKTLGKVTNGLINRMVASKMPGGFTMSSIKEYLSSEKGLGAGRMESVLVHSLLLAPQTRVKSDADARKWLDETMKDYASCAGISLDCPTVAATSDAVGMSFNPVPVSIPTVSGKPVEAKHSLLVMLAAKFGKAFNEILETATIKELAAGKSAMQNEIVGDVEKEFGSVPDDAAEMKLVELAGTFVDYASPGRATSALIAKMLASKMPGGFGLSAIKEYLSSERCLPSGRVDSVLLHGLTQNPKLRLTDDAAAKTWLDGVADDYALYSGIEIPYLSKLGGMMAAPALGQQVIQSSSLSRDFEKRLKTMIADQVDALNSFLGEDKLDWHRQLEAEVGVRQYAESSMSQWLTEHDESYTAGITGKFDAKKERQYDSYWNWAVQDMMELYYGSMLEDRSGDPALERAKLYVHNRATPELLQCIQFFSSRAEKEGRSELAETFRLLAGQVQDGVNTDPVNIQLFTPTQPQLRVREDGELEYSEVPRIGVGDSSSYVDEVARGLEYDNVETETLAGSGITSESLKNIVLPHVHVRKPSDVDPTFRLYDVESTCVLLSCMREMASTGISFAGKVALLTGCGKNSIGVEIVKALLEGGATVFVATSSFSMMTTGVFREMYQQHGSRGSRLIVLPFNQASKTDVQGLVTHIYSVHKLDLDCVIPFAALSEVGRTITDIDSRSELAHRIMLTNIVRLLGEVVTAKKTRGITTRPALVILPMSPNHGDFGGDGLYAESKLGMESLMSKWRSEDWSEQLSIIGAVIGWTRGTGLMSSNNVVAADVEKMGVRTFSMTEMGFNLSALLHPTMVDRAADAPIYVDFSGGMAQVSGLKDQVDAIRMKIMKTAKLKTAIHADKRKTKHLKVLPRANLSSYYCNTFPNLANVAGLSASSKQELMRGMLDLRQVVVVTGFGEVSPWGNSRTRWEMESYGEFSLEGCIELAWLTGRIVLKGGNWVDAKTEEIVSDHQVKARYEEDILNHAGIRIVDPELFDGYDPKNKMVLHQIAIDKKMSPIEVADREEALQFRKELGKDNVDVFQSASGAWMICLRKGSVLNIPRALNFDRFVAGQIPTGWSAERLGLPKDIAESVDPITLYALASTMDAFVAAGMTDPYEFYQYVHVSEVGNTSGGGMGGFRAYSQIYKGRLLGKPAPSDILQECFINTPPAWVNMLLLSSSGPIKTPVGACATAAESVDIAVETIKNGKARVCIVGGYDDFGEESAFEFAQMKATSDSVKEMSMGREPKEMCRPCSSTLDGFMESHGAGIQLLMDAQLALDMGLPIYGIIALANTATDKIGRSIPAPGQGILTTARETVAKLSPLLDVEYRHRQFDDELESIEKWFAREKMLVDVDDTRLKLLDEIKERKVKAAQAMYGESFYVGRTDIAPLRGALSVWNLDVDDLGAASFHGTGTKANDKNESEVTHKQMTHLGRSPGNPLSVICQKSITGHPKGAAAAWQLNGLLQVLNTGLIPGNRQLDNTWEMLRKYNHLVYPNRSLQTNGIKAVLLKSFGFGQASGELLVVHPDYLLSTLSVVDFQQYSARREKRLVKMNTHAQSVITGKKPHIQVKNEAPYSSALESSVYLDPTARAQYDAVSQTWRFGGTAASQRRHRVKRGKKTNTIKLVHSKKTSKLDSSSSLLAAIGNTAIELGLSKNMSVGVDVQPVATFESLNDREDFIRRNFSDQESAYCYSAPHPAASFAARWAVKEAVIKAISSVAPTESYLWQGAEASRRDIEVVMTASGAPTVQLSGYPLHIFDRLELAKLSVSISHSGAFAVAQVVASFE</sequence>
<keyword evidence="14" id="KW-0560">Oxidoreductase</keyword>
<evidence type="ECO:0000256" key="11">
    <source>
        <dbReference type="ARBA" id="ARBA00022832"/>
    </source>
</evidence>
<dbReference type="InterPro" id="IPR050830">
    <property type="entry name" value="Fungal_FAS"/>
</dbReference>
<feature type="domain" description="Ketosynthase family 3 (KS3)" evidence="20">
    <location>
        <begin position="3099"/>
        <end position="3619"/>
    </location>
</feature>
<dbReference type="GO" id="GO:0004312">
    <property type="term" value="F:fatty acid synthase activity"/>
    <property type="evidence" value="ECO:0007669"/>
    <property type="project" value="InterPro"/>
</dbReference>
<dbReference type="GO" id="GO:0004321">
    <property type="term" value="F:fatty-acyl-CoA synthase activity"/>
    <property type="evidence" value="ECO:0007669"/>
    <property type="project" value="UniProtKB-EC"/>
</dbReference>
<dbReference type="GO" id="GO:0004318">
    <property type="term" value="F:enoyl-[acyl-carrier-protein] reductase (NADH) activity"/>
    <property type="evidence" value="ECO:0007669"/>
    <property type="project" value="InterPro"/>
</dbReference>
<keyword evidence="13" id="KW-0521">NADP</keyword>
<dbReference type="Pfam" id="PF01575">
    <property type="entry name" value="MaoC_dehydratas"/>
    <property type="match status" value="1"/>
</dbReference>